<feature type="region of interest" description="Disordered" evidence="1">
    <location>
        <begin position="1"/>
        <end position="20"/>
    </location>
</feature>
<dbReference type="Proteomes" id="UP000887565">
    <property type="component" value="Unplaced"/>
</dbReference>
<evidence type="ECO:0000313" key="3">
    <source>
        <dbReference type="WBParaSite" id="nRc.2.0.1.t28217-RA"/>
    </source>
</evidence>
<dbReference type="WBParaSite" id="nRc.2.0.1.t28217-RA">
    <property type="protein sequence ID" value="nRc.2.0.1.t28217-RA"/>
    <property type="gene ID" value="nRc.2.0.1.g28217"/>
</dbReference>
<keyword evidence="2" id="KW-1185">Reference proteome</keyword>
<feature type="compositionally biased region" description="Polar residues" evidence="1">
    <location>
        <begin position="1"/>
        <end position="11"/>
    </location>
</feature>
<reference evidence="3" key="1">
    <citation type="submission" date="2022-11" db="UniProtKB">
        <authorList>
            <consortium name="WormBaseParasite"/>
        </authorList>
    </citation>
    <scope>IDENTIFICATION</scope>
</reference>
<organism evidence="2 3">
    <name type="scientific">Romanomermis culicivorax</name>
    <name type="common">Nematode worm</name>
    <dbReference type="NCBI Taxonomy" id="13658"/>
    <lineage>
        <taxon>Eukaryota</taxon>
        <taxon>Metazoa</taxon>
        <taxon>Ecdysozoa</taxon>
        <taxon>Nematoda</taxon>
        <taxon>Enoplea</taxon>
        <taxon>Dorylaimia</taxon>
        <taxon>Mermithida</taxon>
        <taxon>Mermithoidea</taxon>
        <taxon>Mermithidae</taxon>
        <taxon>Romanomermis</taxon>
    </lineage>
</organism>
<sequence>MIDKPTTSQQAEMAEEQKQPKRTVCEYKILHRRFGRPCTPPEKWYPSVPSAPITAQILPRTTEETIIINYFNRAHLNFDLMILQQATAASQQIGQDFPDFFHP</sequence>
<accession>A0A915JQ37</accession>
<evidence type="ECO:0000256" key="1">
    <source>
        <dbReference type="SAM" id="MobiDB-lite"/>
    </source>
</evidence>
<name>A0A915JQ37_ROMCU</name>
<protein>
    <submittedName>
        <fullName evidence="3">Uncharacterized protein</fullName>
    </submittedName>
</protein>
<dbReference type="AlphaFoldDB" id="A0A915JQ37"/>
<evidence type="ECO:0000313" key="2">
    <source>
        <dbReference type="Proteomes" id="UP000887565"/>
    </source>
</evidence>
<proteinExistence type="predicted"/>